<dbReference type="AlphaFoldDB" id="A0AA45ZNN5"/>
<dbReference type="EMBL" id="FNRW01000004">
    <property type="protein sequence ID" value="SEB49335.1"/>
    <property type="molecule type" value="Genomic_DNA"/>
</dbReference>
<name>A0AA45ZNN5_BIFLN</name>
<dbReference type="Proteomes" id="UP000182842">
    <property type="component" value="Unassembled WGS sequence"/>
</dbReference>
<keyword evidence="1" id="KW-0472">Membrane</keyword>
<keyword evidence="1" id="KW-1133">Transmembrane helix</keyword>
<organism evidence="2 4">
    <name type="scientific">Bifidobacterium longum</name>
    <dbReference type="NCBI Taxonomy" id="216816"/>
    <lineage>
        <taxon>Bacteria</taxon>
        <taxon>Bacillati</taxon>
        <taxon>Actinomycetota</taxon>
        <taxon>Actinomycetes</taxon>
        <taxon>Bifidobacteriales</taxon>
        <taxon>Bifidobacteriaceae</taxon>
        <taxon>Bifidobacterium</taxon>
    </lineage>
</organism>
<feature type="transmembrane region" description="Helical" evidence="1">
    <location>
        <begin position="15"/>
        <end position="35"/>
    </location>
</feature>
<protein>
    <recommendedName>
        <fullName evidence="5">Acyltransferase 3 domain-containing protein</fullName>
    </recommendedName>
</protein>
<comment type="caution">
    <text evidence="2">The sequence shown here is derived from an EMBL/GenBank/DDBJ whole genome shotgun (WGS) entry which is preliminary data.</text>
</comment>
<sequence>MIMVWGASSLIPYEALNIGLNIIGFIYVYTLITYYRWYMQPLSTKTALIIATACTLLLLAWNVSFELLYTDKHAGEYQALMYIMDREWSLPILGLSLGMFIIFSRMQFRSRIINTIASWTLGVYLITDHSYIRDLLWTQWFAFDKYYQSHFPVVIMLAISMLVFTAGLALEAVRKMMFQLIPMGDGVFNWLWNRCRLFVAHSTGQNDSSLD</sequence>
<feature type="transmembrane region" description="Helical" evidence="1">
    <location>
        <begin position="47"/>
        <end position="68"/>
    </location>
</feature>
<feature type="transmembrane region" description="Helical" evidence="1">
    <location>
        <begin position="88"/>
        <end position="105"/>
    </location>
</feature>
<feature type="transmembrane region" description="Helical" evidence="1">
    <location>
        <begin position="152"/>
        <end position="173"/>
    </location>
</feature>
<dbReference type="RefSeq" id="WP_013582961.1">
    <property type="nucleotide sequence ID" value="NZ_FNRW01000001.1"/>
</dbReference>
<dbReference type="EMBL" id="FNRW01000001">
    <property type="protein sequence ID" value="SEB31489.1"/>
    <property type="molecule type" value="Genomic_DNA"/>
</dbReference>
<dbReference type="GeneID" id="69579272"/>
<reference evidence="2 4" key="1">
    <citation type="submission" date="2016-10" db="EMBL/GenBank/DDBJ databases">
        <authorList>
            <person name="Varghese N."/>
            <person name="Submissions S."/>
        </authorList>
    </citation>
    <scope>NUCLEOTIDE SEQUENCE [LARGE SCALE GENOMIC DNA]</scope>
    <source>
        <strain evidence="2 4">DSM 20219</strain>
    </source>
</reference>
<accession>A0AA45ZNN5</accession>
<evidence type="ECO:0000313" key="2">
    <source>
        <dbReference type="EMBL" id="SEB31489.1"/>
    </source>
</evidence>
<evidence type="ECO:0008006" key="5">
    <source>
        <dbReference type="Google" id="ProtNLM"/>
    </source>
</evidence>
<evidence type="ECO:0000313" key="3">
    <source>
        <dbReference type="EMBL" id="SEB49335.1"/>
    </source>
</evidence>
<proteinExistence type="predicted"/>
<gene>
    <name evidence="2" type="ORF">SAMN04489748_0375</name>
    <name evidence="3" type="ORF">SAMN04489748_1186</name>
</gene>
<keyword evidence="1" id="KW-0812">Transmembrane</keyword>
<evidence type="ECO:0000256" key="1">
    <source>
        <dbReference type="SAM" id="Phobius"/>
    </source>
</evidence>
<evidence type="ECO:0000313" key="4">
    <source>
        <dbReference type="Proteomes" id="UP000182842"/>
    </source>
</evidence>
<feature type="transmembrane region" description="Helical" evidence="1">
    <location>
        <begin position="112"/>
        <end position="132"/>
    </location>
</feature>